<dbReference type="WBParaSite" id="PgR239_g001_t01">
    <property type="protein sequence ID" value="PgR239_g001_t01"/>
    <property type="gene ID" value="PgR239_g001"/>
</dbReference>
<feature type="transmembrane region" description="Helical" evidence="1">
    <location>
        <begin position="56"/>
        <end position="81"/>
    </location>
</feature>
<dbReference type="AlphaFoldDB" id="A0A915CK75"/>
<keyword evidence="1" id="KW-0812">Transmembrane</keyword>
<feature type="transmembrane region" description="Helical" evidence="1">
    <location>
        <begin position="24"/>
        <end position="44"/>
    </location>
</feature>
<name>A0A915CK75_PARUN</name>
<keyword evidence="2" id="KW-1185">Reference proteome</keyword>
<evidence type="ECO:0000313" key="3">
    <source>
        <dbReference type="WBParaSite" id="PgR239_g001_t01"/>
    </source>
</evidence>
<evidence type="ECO:0000313" key="2">
    <source>
        <dbReference type="Proteomes" id="UP000887569"/>
    </source>
</evidence>
<accession>A0A915CK75</accession>
<dbReference type="PANTHER" id="PTHR37475:SF1">
    <property type="entry name" value="ZYGOTE-SPECIFIC PROTEIN"/>
    <property type="match status" value="1"/>
</dbReference>
<sequence length="102" mass="10130">LFCSVIGTCRYVKLPITMTKVPKVYVALLILALVTATECGLFTFKLCVTACNAAVVACYAAFGLVFGTVTAGAGAPAGALACNAAQSACMMACGAVGAATVP</sequence>
<evidence type="ECO:0000256" key="1">
    <source>
        <dbReference type="SAM" id="Phobius"/>
    </source>
</evidence>
<reference evidence="3" key="1">
    <citation type="submission" date="2022-11" db="UniProtKB">
        <authorList>
            <consortium name="WormBaseParasite"/>
        </authorList>
    </citation>
    <scope>IDENTIFICATION</scope>
</reference>
<proteinExistence type="predicted"/>
<keyword evidence="1" id="KW-1133">Transmembrane helix</keyword>
<protein>
    <submittedName>
        <fullName evidence="3">Uncharacterized protein</fullName>
    </submittedName>
</protein>
<dbReference type="Proteomes" id="UP000887569">
    <property type="component" value="Unplaced"/>
</dbReference>
<organism evidence="2 3">
    <name type="scientific">Parascaris univalens</name>
    <name type="common">Nematode worm</name>
    <dbReference type="NCBI Taxonomy" id="6257"/>
    <lineage>
        <taxon>Eukaryota</taxon>
        <taxon>Metazoa</taxon>
        <taxon>Ecdysozoa</taxon>
        <taxon>Nematoda</taxon>
        <taxon>Chromadorea</taxon>
        <taxon>Rhabditida</taxon>
        <taxon>Spirurina</taxon>
        <taxon>Ascaridomorpha</taxon>
        <taxon>Ascaridoidea</taxon>
        <taxon>Ascarididae</taxon>
        <taxon>Parascaris</taxon>
    </lineage>
</organism>
<dbReference type="PANTHER" id="PTHR37475">
    <property type="entry name" value="ZYGOTE-SPECIFIC CLASS V COPY B GENE PROTEIN"/>
    <property type="match status" value="1"/>
</dbReference>
<keyword evidence="1" id="KW-0472">Membrane</keyword>